<dbReference type="AlphaFoldDB" id="A0A8S9QUM5"/>
<dbReference type="EMBL" id="QGKX02000996">
    <property type="protein sequence ID" value="KAF3554050.1"/>
    <property type="molecule type" value="Genomic_DNA"/>
</dbReference>
<name>A0A8S9QUM5_BRACR</name>
<gene>
    <name evidence="1" type="ORF">F2Q69_00013109</name>
</gene>
<comment type="caution">
    <text evidence="1">The sequence shown here is derived from an EMBL/GenBank/DDBJ whole genome shotgun (WGS) entry which is preliminary data.</text>
</comment>
<dbReference type="Proteomes" id="UP000712600">
    <property type="component" value="Unassembled WGS sequence"/>
</dbReference>
<protein>
    <submittedName>
        <fullName evidence="1">Uncharacterized protein</fullName>
    </submittedName>
</protein>
<evidence type="ECO:0000313" key="2">
    <source>
        <dbReference type="Proteomes" id="UP000712600"/>
    </source>
</evidence>
<proteinExistence type="predicted"/>
<accession>A0A8S9QUM5</accession>
<organism evidence="1 2">
    <name type="scientific">Brassica cretica</name>
    <name type="common">Mustard</name>
    <dbReference type="NCBI Taxonomy" id="69181"/>
    <lineage>
        <taxon>Eukaryota</taxon>
        <taxon>Viridiplantae</taxon>
        <taxon>Streptophyta</taxon>
        <taxon>Embryophyta</taxon>
        <taxon>Tracheophyta</taxon>
        <taxon>Spermatophyta</taxon>
        <taxon>Magnoliopsida</taxon>
        <taxon>eudicotyledons</taxon>
        <taxon>Gunneridae</taxon>
        <taxon>Pentapetalae</taxon>
        <taxon>rosids</taxon>
        <taxon>malvids</taxon>
        <taxon>Brassicales</taxon>
        <taxon>Brassicaceae</taxon>
        <taxon>Brassiceae</taxon>
        <taxon>Brassica</taxon>
    </lineage>
</organism>
<sequence length="78" mass="8487">MENMDFGRTSIDEVRSISSDKSTEISVDDAHQTLIDNTPPEAGFLEEVSIDAAIALSIDMSKGVSIDIHKELSIDTFS</sequence>
<evidence type="ECO:0000313" key="1">
    <source>
        <dbReference type="EMBL" id="KAF3554050.1"/>
    </source>
</evidence>
<reference evidence="1" key="1">
    <citation type="submission" date="2019-12" db="EMBL/GenBank/DDBJ databases">
        <title>Genome sequencing and annotation of Brassica cretica.</title>
        <authorList>
            <person name="Studholme D.J."/>
            <person name="Sarris P."/>
        </authorList>
    </citation>
    <scope>NUCLEOTIDE SEQUENCE</scope>
    <source>
        <strain evidence="1">PFS-109/04</strain>
        <tissue evidence="1">Leaf</tissue>
    </source>
</reference>